<dbReference type="NCBIfam" id="TIGR00109">
    <property type="entry name" value="hemH"/>
    <property type="match status" value="1"/>
</dbReference>
<evidence type="ECO:0000256" key="3">
    <source>
        <dbReference type="ARBA" id="ARBA00023133"/>
    </source>
</evidence>
<dbReference type="InterPro" id="IPR033644">
    <property type="entry name" value="Ferrochelatase_C"/>
</dbReference>
<dbReference type="PROSITE" id="PS00534">
    <property type="entry name" value="FERROCHELATASE"/>
    <property type="match status" value="1"/>
</dbReference>
<comment type="caution">
    <text evidence="9">The sequence shown here is derived from an EMBL/GenBank/DDBJ whole genome shotgun (WGS) entry which is preliminary data.</text>
</comment>
<evidence type="ECO:0000256" key="2">
    <source>
        <dbReference type="ARBA" id="ARBA00023004"/>
    </source>
</evidence>
<evidence type="ECO:0000256" key="6">
    <source>
        <dbReference type="ARBA" id="ARBA00024536"/>
    </source>
</evidence>
<keyword evidence="10" id="KW-1185">Reference proteome</keyword>
<evidence type="ECO:0000256" key="7">
    <source>
        <dbReference type="HAMAP-Rule" id="MF_00323"/>
    </source>
</evidence>
<dbReference type="InterPro" id="IPR019772">
    <property type="entry name" value="Ferrochelatase_AS"/>
</dbReference>
<evidence type="ECO:0000256" key="8">
    <source>
        <dbReference type="RuleBase" id="RU000607"/>
    </source>
</evidence>
<dbReference type="CDD" id="cd00419">
    <property type="entry name" value="Ferrochelatase_C"/>
    <property type="match status" value="1"/>
</dbReference>
<comment type="similarity">
    <text evidence="1 7 8">Belongs to the ferrochelatase family.</text>
</comment>
<sequence>MKSSDAVILINLGTPERADAKSVRKFLREFLWDPRVVEIPRLLWWPILNGIILPFRPKRVAHAYQSIWTDQGSPLKVITERLADKLQATLSRDQGAAAPKIVCAYSYGKQSIAKQVQSLSSQGYDRFLLLPLYPQYSATTTGSVYDQWAEIIRSHRDIPDIRIHKSYSARPDFIAGLVQSIQAHWQAQGRSEKLLFSFHGIPQRNVDLGDPYEAQCLQTARDVADSLGLESAQWQVSFQSRLGKAEWLKPYTDKLLAQWGAESVESVDVICPAFSIDCLETLEEIQVENRDLFLASGGKAYHYIPCLNDSDAQVFLLSNIVLESFA</sequence>
<dbReference type="Gene3D" id="3.40.50.1400">
    <property type="match status" value="2"/>
</dbReference>
<dbReference type="InterPro" id="IPR001015">
    <property type="entry name" value="Ferrochelatase"/>
</dbReference>
<keyword evidence="5 7" id="KW-0627">Porphyrin biosynthesis</keyword>
<evidence type="ECO:0000256" key="1">
    <source>
        <dbReference type="ARBA" id="ARBA00007718"/>
    </source>
</evidence>
<keyword evidence="4 7" id="KW-0456">Lyase</keyword>
<feature type="binding site" evidence="7">
    <location>
        <position position="199"/>
    </location>
    <ligand>
        <name>Fe(2+)</name>
        <dbReference type="ChEBI" id="CHEBI:29033"/>
    </ligand>
</feature>
<dbReference type="EMBL" id="JBHSCX010000021">
    <property type="protein sequence ID" value="MFC4364077.1"/>
    <property type="molecule type" value="Genomic_DNA"/>
</dbReference>
<comment type="catalytic activity">
    <reaction evidence="6">
        <text>Fe-coproporphyrin III + 2 H(+) = coproporphyrin III + Fe(2+)</text>
        <dbReference type="Rhea" id="RHEA:49572"/>
        <dbReference type="ChEBI" id="CHEBI:15378"/>
        <dbReference type="ChEBI" id="CHEBI:29033"/>
        <dbReference type="ChEBI" id="CHEBI:68438"/>
        <dbReference type="ChEBI" id="CHEBI:131725"/>
        <dbReference type="EC" id="4.99.1.9"/>
    </reaction>
    <physiologicalReaction direction="right-to-left" evidence="6">
        <dbReference type="Rhea" id="RHEA:49574"/>
    </physiologicalReaction>
</comment>
<comment type="subcellular location">
    <subcellularLocation>
        <location evidence="7 8">Cytoplasm</location>
    </subcellularLocation>
</comment>
<organism evidence="9 10">
    <name type="scientific">Simiduia curdlanivorans</name>
    <dbReference type="NCBI Taxonomy" id="1492769"/>
    <lineage>
        <taxon>Bacteria</taxon>
        <taxon>Pseudomonadati</taxon>
        <taxon>Pseudomonadota</taxon>
        <taxon>Gammaproteobacteria</taxon>
        <taxon>Cellvibrionales</taxon>
        <taxon>Cellvibrionaceae</taxon>
        <taxon>Simiduia</taxon>
    </lineage>
</organism>
<comment type="function">
    <text evidence="7 8">Catalyzes the ferrous insertion into protoporphyrin IX.</text>
</comment>
<dbReference type="EC" id="4.98.1.1" evidence="7 8"/>
<evidence type="ECO:0000313" key="10">
    <source>
        <dbReference type="Proteomes" id="UP001595840"/>
    </source>
</evidence>
<dbReference type="CDD" id="cd03411">
    <property type="entry name" value="Ferrochelatase_N"/>
    <property type="match status" value="1"/>
</dbReference>
<reference evidence="10" key="1">
    <citation type="journal article" date="2019" name="Int. J. Syst. Evol. Microbiol.">
        <title>The Global Catalogue of Microorganisms (GCM) 10K type strain sequencing project: providing services to taxonomists for standard genome sequencing and annotation.</title>
        <authorList>
            <consortium name="The Broad Institute Genomics Platform"/>
            <consortium name="The Broad Institute Genome Sequencing Center for Infectious Disease"/>
            <person name="Wu L."/>
            <person name="Ma J."/>
        </authorList>
    </citation>
    <scope>NUCLEOTIDE SEQUENCE [LARGE SCALE GENOMIC DNA]</scope>
    <source>
        <strain evidence="10">CECT 8570</strain>
    </source>
</reference>
<dbReference type="PANTHER" id="PTHR11108:SF1">
    <property type="entry name" value="FERROCHELATASE, MITOCHONDRIAL"/>
    <property type="match status" value="1"/>
</dbReference>
<keyword evidence="2 7" id="KW-0408">Iron</keyword>
<dbReference type="InterPro" id="IPR033659">
    <property type="entry name" value="Ferrochelatase_N"/>
</dbReference>
<dbReference type="PANTHER" id="PTHR11108">
    <property type="entry name" value="FERROCHELATASE"/>
    <property type="match status" value="1"/>
</dbReference>
<keyword evidence="7" id="KW-0479">Metal-binding</keyword>
<dbReference type="SUPFAM" id="SSF53800">
    <property type="entry name" value="Chelatase"/>
    <property type="match status" value="1"/>
</dbReference>
<dbReference type="HAMAP" id="MF_00323">
    <property type="entry name" value="Ferrochelatase"/>
    <property type="match status" value="1"/>
</dbReference>
<protein>
    <recommendedName>
        <fullName evidence="7 8">Ferrochelatase</fullName>
        <ecNumber evidence="7 8">4.98.1.1</ecNumber>
    </recommendedName>
    <alternativeName>
        <fullName evidence="7">Heme synthase</fullName>
    </alternativeName>
    <alternativeName>
        <fullName evidence="7">Protoheme ferro-lyase</fullName>
    </alternativeName>
</protein>
<comment type="catalytic activity">
    <reaction evidence="7 8">
        <text>heme b + 2 H(+) = protoporphyrin IX + Fe(2+)</text>
        <dbReference type="Rhea" id="RHEA:22584"/>
        <dbReference type="ChEBI" id="CHEBI:15378"/>
        <dbReference type="ChEBI" id="CHEBI:29033"/>
        <dbReference type="ChEBI" id="CHEBI:57306"/>
        <dbReference type="ChEBI" id="CHEBI:60344"/>
        <dbReference type="EC" id="4.98.1.1"/>
    </reaction>
</comment>
<name>A0ABV8VBI4_9GAMM</name>
<gene>
    <name evidence="7 9" type="primary">hemH</name>
    <name evidence="9" type="ORF">ACFOX3_17305</name>
</gene>
<evidence type="ECO:0000256" key="5">
    <source>
        <dbReference type="ARBA" id="ARBA00023244"/>
    </source>
</evidence>
<evidence type="ECO:0000256" key="4">
    <source>
        <dbReference type="ARBA" id="ARBA00023239"/>
    </source>
</evidence>
<evidence type="ECO:0000313" key="9">
    <source>
        <dbReference type="EMBL" id="MFC4364077.1"/>
    </source>
</evidence>
<dbReference type="RefSeq" id="WP_290262785.1">
    <property type="nucleotide sequence ID" value="NZ_JAUFQG010000004.1"/>
</dbReference>
<dbReference type="Pfam" id="PF00762">
    <property type="entry name" value="Ferrochelatase"/>
    <property type="match status" value="1"/>
</dbReference>
<keyword evidence="7 8" id="KW-0963">Cytoplasm</keyword>
<feature type="binding site" evidence="7">
    <location>
        <position position="280"/>
    </location>
    <ligand>
        <name>Fe(2+)</name>
        <dbReference type="ChEBI" id="CHEBI:29033"/>
    </ligand>
</feature>
<dbReference type="Proteomes" id="UP001595840">
    <property type="component" value="Unassembled WGS sequence"/>
</dbReference>
<proteinExistence type="inferred from homology"/>
<accession>A0ABV8VBI4</accession>
<keyword evidence="3 7" id="KW-0350">Heme biosynthesis</keyword>
<comment type="pathway">
    <text evidence="7 8">Porphyrin-containing compound metabolism; protoheme biosynthesis; protoheme from protoporphyrin-IX: step 1/1.</text>
</comment>